<evidence type="ECO:0000256" key="1">
    <source>
        <dbReference type="SAM" id="MobiDB-lite"/>
    </source>
</evidence>
<keyword evidence="3" id="KW-1185">Reference proteome</keyword>
<reference evidence="2 3" key="1">
    <citation type="submission" date="2024-10" db="EMBL/GenBank/DDBJ databases">
        <title>The Natural Products Discovery Center: Release of the First 8490 Sequenced Strains for Exploring Actinobacteria Biosynthetic Diversity.</title>
        <authorList>
            <person name="Kalkreuter E."/>
            <person name="Kautsar S.A."/>
            <person name="Yang D."/>
            <person name="Bader C.D."/>
            <person name="Teijaro C.N."/>
            <person name="Fluegel L."/>
            <person name="Davis C.M."/>
            <person name="Simpson J.R."/>
            <person name="Lauterbach L."/>
            <person name="Steele A.D."/>
            <person name="Gui C."/>
            <person name="Meng S."/>
            <person name="Li G."/>
            <person name="Viehrig K."/>
            <person name="Ye F."/>
            <person name="Su P."/>
            <person name="Kiefer A.F."/>
            <person name="Nichols A."/>
            <person name="Cepeda A.J."/>
            <person name="Yan W."/>
            <person name="Fan B."/>
            <person name="Jiang Y."/>
            <person name="Adhikari A."/>
            <person name="Zheng C.-J."/>
            <person name="Schuster L."/>
            <person name="Cowan T.M."/>
            <person name="Smanski M.J."/>
            <person name="Chevrette M.G."/>
            <person name="De Carvalho L.P.S."/>
            <person name="Shen B."/>
        </authorList>
    </citation>
    <scope>NUCLEOTIDE SEQUENCE [LARGE SCALE GENOMIC DNA]</scope>
    <source>
        <strain evidence="2 3">NPDC012605</strain>
    </source>
</reference>
<dbReference type="RefSeq" id="WP_030317348.1">
    <property type="nucleotide sequence ID" value="NZ_JBIBDZ010000009.1"/>
</dbReference>
<name>A0ABW6XWZ9_9ACTN</name>
<comment type="caution">
    <text evidence="2">The sequence shown here is derived from an EMBL/GenBank/DDBJ whole genome shotgun (WGS) entry which is preliminary data.</text>
</comment>
<dbReference type="Proteomes" id="UP001602370">
    <property type="component" value="Unassembled WGS sequence"/>
</dbReference>
<feature type="region of interest" description="Disordered" evidence="1">
    <location>
        <begin position="1"/>
        <end position="23"/>
    </location>
</feature>
<protein>
    <submittedName>
        <fullName evidence="2">Lasso RiPP family leader peptide-containing protein</fullName>
    </submittedName>
</protein>
<sequence length="59" mass="6408">MNSAHQHRDPAHENASAAAADARDPELLLVDAGSVRDVTLGNWSHGHPDDTQHWTPTDD</sequence>
<feature type="region of interest" description="Disordered" evidence="1">
    <location>
        <begin position="38"/>
        <end position="59"/>
    </location>
</feature>
<organism evidence="2 3">
    <name type="scientific">Streptomyces flavochromogenes</name>
    <dbReference type="NCBI Taxonomy" id="68199"/>
    <lineage>
        <taxon>Bacteria</taxon>
        <taxon>Bacillati</taxon>
        <taxon>Actinomycetota</taxon>
        <taxon>Actinomycetes</taxon>
        <taxon>Kitasatosporales</taxon>
        <taxon>Streptomycetaceae</taxon>
        <taxon>Streptomyces</taxon>
    </lineage>
</organism>
<accession>A0ABW6XWZ9</accession>
<feature type="compositionally biased region" description="Basic and acidic residues" evidence="1">
    <location>
        <begin position="1"/>
        <end position="12"/>
    </location>
</feature>
<proteinExistence type="predicted"/>
<evidence type="ECO:0000313" key="2">
    <source>
        <dbReference type="EMBL" id="MFF5922031.1"/>
    </source>
</evidence>
<dbReference type="NCBIfam" id="NF033521">
    <property type="entry name" value="lasso_leader_L3"/>
    <property type="match status" value="1"/>
</dbReference>
<dbReference type="EMBL" id="JBIBDZ010000009">
    <property type="protein sequence ID" value="MFF5922031.1"/>
    <property type="molecule type" value="Genomic_DNA"/>
</dbReference>
<gene>
    <name evidence="2" type="ORF">ACFY8C_27385</name>
</gene>
<evidence type="ECO:0000313" key="3">
    <source>
        <dbReference type="Proteomes" id="UP001602370"/>
    </source>
</evidence>